<evidence type="ECO:0000259" key="10">
    <source>
        <dbReference type="Pfam" id="PF07055"/>
    </source>
</evidence>
<name>A0A380S9E4_FIBSU</name>
<evidence type="ECO:0000256" key="9">
    <source>
        <dbReference type="HAMAP-Rule" id="MF_01838"/>
    </source>
</evidence>
<dbReference type="InterPro" id="IPR024910">
    <property type="entry name" value="Enoyl-CoA_Rdtase_cat_dom"/>
</dbReference>
<comment type="function">
    <text evidence="9">Involved in the final reduction of the elongation cycle of fatty acid synthesis (FAS II). Catalyzes the reduction of a carbon-carbon double bond in an enoyl moiety that is covalently linked to an acyl carrier protein (ACP).</text>
</comment>
<evidence type="ECO:0000256" key="3">
    <source>
        <dbReference type="ARBA" id="ARBA00022832"/>
    </source>
</evidence>
<dbReference type="PANTHER" id="PTHR37480">
    <property type="entry name" value="ENOYL-[ACYL-CARRIER-PROTEIN] REDUCTASE [NADH]"/>
    <property type="match status" value="1"/>
</dbReference>
<dbReference type="GO" id="GO:0051287">
    <property type="term" value="F:NAD binding"/>
    <property type="evidence" value="ECO:0007669"/>
    <property type="project" value="UniProtKB-UniRule"/>
</dbReference>
<feature type="binding site" evidence="9">
    <location>
        <begin position="78"/>
        <end position="79"/>
    </location>
    <ligand>
        <name>NAD(+)</name>
        <dbReference type="ChEBI" id="CHEBI:57540"/>
    </ligand>
</feature>
<keyword evidence="4 9" id="KW-0560">Oxidoreductase</keyword>
<feature type="domain" description="Enoyl reductase FAD binding" evidence="10">
    <location>
        <begin position="336"/>
        <end position="399"/>
    </location>
</feature>
<dbReference type="EC" id="1.3.1.9" evidence="9"/>
<keyword evidence="6 9" id="KW-0443">Lipid metabolism</keyword>
<evidence type="ECO:0000259" key="11">
    <source>
        <dbReference type="Pfam" id="PF12241"/>
    </source>
</evidence>
<dbReference type="Pfam" id="PF07055">
    <property type="entry name" value="Eno-Rase_FAD_bd"/>
    <property type="match status" value="1"/>
</dbReference>
<feature type="domain" description="Trans-2-enoyl-CoA reductase-like NAD(P)H binding" evidence="12">
    <location>
        <begin position="2"/>
        <end position="83"/>
    </location>
</feature>
<dbReference type="GO" id="GO:0050343">
    <property type="term" value="F:trans-2-enoyl-CoA reductase (NADH) activity"/>
    <property type="evidence" value="ECO:0007669"/>
    <property type="project" value="UniProtKB-EC"/>
</dbReference>
<feature type="binding site" evidence="9">
    <location>
        <begin position="285"/>
        <end position="287"/>
    </location>
    <ligand>
        <name>NAD(+)</name>
        <dbReference type="ChEBI" id="CHEBI:57540"/>
    </ligand>
</feature>
<comment type="similarity">
    <text evidence="9">Belongs to the TER reductase family.</text>
</comment>
<evidence type="ECO:0000313" key="13">
    <source>
        <dbReference type="EMBL" id="SUQ25741.1"/>
    </source>
</evidence>
<dbReference type="UniPathway" id="UPA00094"/>
<dbReference type="HAMAP" id="MF_01838">
    <property type="entry name" value="FabV_reductase"/>
    <property type="match status" value="1"/>
</dbReference>
<keyword evidence="7 9" id="KW-0275">Fatty acid biosynthesis</keyword>
<evidence type="ECO:0000256" key="4">
    <source>
        <dbReference type="ARBA" id="ARBA00023002"/>
    </source>
</evidence>
<proteinExistence type="inferred from homology"/>
<reference evidence="13 14" key="1">
    <citation type="submission" date="2017-08" db="EMBL/GenBank/DDBJ databases">
        <authorList>
            <person name="de Groot N.N."/>
        </authorList>
    </citation>
    <scope>NUCLEOTIDE SEQUENCE [LARGE SCALE GENOMIC DNA]</scope>
    <source>
        <strain evidence="13 14">HM2</strain>
    </source>
</reference>
<dbReference type="Pfam" id="PF12242">
    <property type="entry name" value="Eno-Rase_NADH_b"/>
    <property type="match status" value="1"/>
</dbReference>
<feature type="binding site" evidence="9">
    <location>
        <position position="255"/>
    </location>
    <ligand>
        <name>NAD(+)</name>
        <dbReference type="ChEBI" id="CHEBI:57540"/>
    </ligand>
</feature>
<evidence type="ECO:0000256" key="5">
    <source>
        <dbReference type="ARBA" id="ARBA00023027"/>
    </source>
</evidence>
<dbReference type="InterPro" id="IPR050048">
    <property type="entry name" value="FabV-like_NADH_b"/>
</dbReference>
<feature type="binding site" evidence="9">
    <location>
        <begin position="52"/>
        <end position="57"/>
    </location>
    <ligand>
        <name>NAD(+)</name>
        <dbReference type="ChEBI" id="CHEBI:57540"/>
    </ligand>
</feature>
<keyword evidence="2 9" id="KW-0444">Lipid biosynthesis</keyword>
<evidence type="ECO:0000313" key="14">
    <source>
        <dbReference type="Proteomes" id="UP000255423"/>
    </source>
</evidence>
<feature type="binding site" evidence="9">
    <location>
        <begin position="150"/>
        <end position="151"/>
    </location>
    <ligand>
        <name>NAD(+)</name>
        <dbReference type="ChEBI" id="CHEBI:57540"/>
    </ligand>
</feature>
<comment type="subunit">
    <text evidence="1 9">Monomer.</text>
</comment>
<sequence length="405" mass="44281">MIIKPLIRSNMCINAHPKGCAADVKHQIEFIEKKFTTRSIPADAPKTVLVLGCSTGYGLASRITAAFGYKAATIGVSFEKEGSDGGIGESREKTGTPGWYNNMAFDKFAKEAGLEAVTFNGDAFSHEMRQNVIDTLKKMGRKVDLLVYSVASSVRVDPDNGTIYRSVLKPIDKVFTGATIDCLSGKISTISAEPATAEDAANTVKVMGGEDWALWVRKLKEAGVLAEGVKTVAYSYIGPKLSHAIYRDGTIGGAKKHLEATALELHKELQNDLHGEAYVSVNKGLVTRSSAVIPIIPMYISVLFKVMKEMGNHEGCIEQMERLMTERLYTGSKVPTDENHLIRIDDYELDPKVQAEVDKRMATVTQENLAEIGDLEGYRHDFLATNGFDIDGVDYEADVQTLTSI</sequence>
<comment type="pathway">
    <text evidence="9">Lipid metabolism; fatty acid biosynthesis.</text>
</comment>
<evidence type="ECO:0000256" key="1">
    <source>
        <dbReference type="ARBA" id="ARBA00011245"/>
    </source>
</evidence>
<dbReference type="NCBIfam" id="NF043048">
    <property type="entry name" value="EnoyACPredFabV"/>
    <property type="match status" value="1"/>
</dbReference>
<protein>
    <recommendedName>
        <fullName evidence="9">Enoyl-[acyl-carrier-protein] reductase [NADH]</fullName>
        <shortName evidence="9">ENR</shortName>
        <ecNumber evidence="9">1.3.1.9</ecNumber>
    </recommendedName>
</protein>
<dbReference type="Gene3D" id="3.40.50.720">
    <property type="entry name" value="NAD(P)-binding Rossmann-like Domain"/>
    <property type="match status" value="1"/>
</dbReference>
<dbReference type="NCBIfam" id="NF010177">
    <property type="entry name" value="PRK13656.1"/>
    <property type="match status" value="1"/>
</dbReference>
<dbReference type="GO" id="GO:0006633">
    <property type="term" value="P:fatty acid biosynthetic process"/>
    <property type="evidence" value="ECO:0007669"/>
    <property type="project" value="UniProtKB-UniRule"/>
</dbReference>
<feature type="binding site" evidence="9">
    <location>
        <position position="236"/>
    </location>
    <ligand>
        <name>substrate</name>
    </ligand>
</feature>
<evidence type="ECO:0000259" key="12">
    <source>
        <dbReference type="Pfam" id="PF12242"/>
    </source>
</evidence>
<keyword evidence="3 9" id="KW-0276">Fatty acid metabolism</keyword>
<dbReference type="InterPro" id="IPR010758">
    <property type="entry name" value="Trans-2-enoyl-CoA_reductase"/>
</dbReference>
<keyword evidence="5 9" id="KW-0520">NAD</keyword>
<feature type="active site" description="Proton donor" evidence="9">
    <location>
        <position position="246"/>
    </location>
</feature>
<dbReference type="InterPro" id="IPR024906">
    <property type="entry name" value="Eno_Rdtase_FAD-bd_dom"/>
</dbReference>
<evidence type="ECO:0000256" key="2">
    <source>
        <dbReference type="ARBA" id="ARBA00022516"/>
    </source>
</evidence>
<evidence type="ECO:0000256" key="6">
    <source>
        <dbReference type="ARBA" id="ARBA00023098"/>
    </source>
</evidence>
<dbReference type="GO" id="GO:0004318">
    <property type="term" value="F:enoyl-[acyl-carrier-protein] reductase (NADH) activity"/>
    <property type="evidence" value="ECO:0007669"/>
    <property type="project" value="UniProtKB-UniRule"/>
</dbReference>
<feature type="binding site" evidence="9">
    <location>
        <begin position="122"/>
        <end position="123"/>
    </location>
    <ligand>
        <name>NAD(+)</name>
        <dbReference type="ChEBI" id="CHEBI:57540"/>
    </ligand>
</feature>
<gene>
    <name evidence="9" type="primary">fabV</name>
    <name evidence="13" type="ORF">SAMN05661053_2533</name>
</gene>
<dbReference type="RefSeq" id="WP_109573424.1">
    <property type="nucleotide sequence ID" value="NZ_UHJL01000004.1"/>
</dbReference>
<evidence type="ECO:0000256" key="7">
    <source>
        <dbReference type="ARBA" id="ARBA00023160"/>
    </source>
</evidence>
<organism evidence="13 14">
    <name type="scientific">Fibrobacter succinogenes</name>
    <name type="common">Bacteroides succinogenes</name>
    <dbReference type="NCBI Taxonomy" id="833"/>
    <lineage>
        <taxon>Bacteria</taxon>
        <taxon>Pseudomonadati</taxon>
        <taxon>Fibrobacterota</taxon>
        <taxon>Fibrobacteria</taxon>
        <taxon>Fibrobacterales</taxon>
        <taxon>Fibrobacteraceae</taxon>
        <taxon>Fibrobacter</taxon>
    </lineage>
</organism>
<dbReference type="AlphaFoldDB" id="A0A380S9E4"/>
<dbReference type="Proteomes" id="UP000255423">
    <property type="component" value="Unassembled WGS sequence"/>
</dbReference>
<feature type="site" description="Plays an important role in discriminating NADH against NADPH" evidence="9">
    <location>
        <position position="79"/>
    </location>
</feature>
<evidence type="ECO:0000256" key="8">
    <source>
        <dbReference type="ARBA" id="ARBA00048302"/>
    </source>
</evidence>
<comment type="catalytic activity">
    <reaction evidence="9">
        <text>a 2,3-saturated acyl-[ACP] + NAD(+) = a (2E)-enoyl-[ACP] + NADH + H(+)</text>
        <dbReference type="Rhea" id="RHEA:10240"/>
        <dbReference type="Rhea" id="RHEA-COMP:9925"/>
        <dbReference type="Rhea" id="RHEA-COMP:9926"/>
        <dbReference type="ChEBI" id="CHEBI:15378"/>
        <dbReference type="ChEBI" id="CHEBI:57540"/>
        <dbReference type="ChEBI" id="CHEBI:57945"/>
        <dbReference type="ChEBI" id="CHEBI:78784"/>
        <dbReference type="ChEBI" id="CHEBI:78785"/>
        <dbReference type="EC" id="1.3.1.9"/>
    </reaction>
</comment>
<accession>A0A380S9E4</accession>
<dbReference type="PANTHER" id="PTHR37480:SF1">
    <property type="entry name" value="ENOYL-[ACYL-CARRIER-PROTEIN] REDUCTASE [NADH]"/>
    <property type="match status" value="1"/>
</dbReference>
<feature type="domain" description="Trans-2-enoyl-CoA reductase catalytic" evidence="11">
    <location>
        <begin position="93"/>
        <end position="329"/>
    </location>
</feature>
<dbReference type="EMBL" id="UHJL01000004">
    <property type="protein sequence ID" value="SUQ25741.1"/>
    <property type="molecule type" value="Genomic_DNA"/>
</dbReference>
<comment type="catalytic activity">
    <reaction evidence="8">
        <text>a 2,3-saturated acyl-CoA + NAD(+) = a (2E)-enoyl-CoA + NADH + H(+)</text>
        <dbReference type="Rhea" id="RHEA:18177"/>
        <dbReference type="ChEBI" id="CHEBI:15378"/>
        <dbReference type="ChEBI" id="CHEBI:57540"/>
        <dbReference type="ChEBI" id="CHEBI:57945"/>
        <dbReference type="ChEBI" id="CHEBI:58856"/>
        <dbReference type="ChEBI" id="CHEBI:65111"/>
        <dbReference type="EC" id="1.3.1.44"/>
    </reaction>
</comment>
<dbReference type="Pfam" id="PF12241">
    <property type="entry name" value="Enoyl_reductase"/>
    <property type="match status" value="1"/>
</dbReference>